<evidence type="ECO:0008006" key="4">
    <source>
        <dbReference type="Google" id="ProtNLM"/>
    </source>
</evidence>
<evidence type="ECO:0000313" key="3">
    <source>
        <dbReference type="Proteomes" id="UP001367030"/>
    </source>
</evidence>
<feature type="signal peptide" evidence="1">
    <location>
        <begin position="1"/>
        <end position="18"/>
    </location>
</feature>
<keyword evidence="3" id="KW-1185">Reference proteome</keyword>
<dbReference type="PROSITE" id="PS51257">
    <property type="entry name" value="PROKAR_LIPOPROTEIN"/>
    <property type="match status" value="1"/>
</dbReference>
<protein>
    <recommendedName>
        <fullName evidence="4">DUF4156 domain-containing protein</fullName>
    </recommendedName>
</protein>
<comment type="caution">
    <text evidence="2">The sequence shown here is derived from an EMBL/GenBank/DDBJ whole genome shotgun (WGS) entry which is preliminary data.</text>
</comment>
<accession>A0ABU8X9L2</accession>
<reference evidence="2 3" key="1">
    <citation type="submission" date="2024-03" db="EMBL/GenBank/DDBJ databases">
        <title>Novel species of the genus Variovorax.</title>
        <authorList>
            <person name="Liu Q."/>
            <person name="Xin Y.-H."/>
        </authorList>
    </citation>
    <scope>NUCLEOTIDE SEQUENCE [LARGE SCALE GENOMIC DNA]</scope>
    <source>
        <strain evidence="2 3">KACC 18901</strain>
    </source>
</reference>
<evidence type="ECO:0000313" key="2">
    <source>
        <dbReference type="EMBL" id="MEJ8855815.1"/>
    </source>
</evidence>
<dbReference type="EMBL" id="JBBKZS010000005">
    <property type="protein sequence ID" value="MEJ8855815.1"/>
    <property type="molecule type" value="Genomic_DNA"/>
</dbReference>
<dbReference type="RefSeq" id="WP_340335891.1">
    <property type="nucleotide sequence ID" value="NZ_JBBKZS010000005.1"/>
</dbReference>
<keyword evidence="1" id="KW-0732">Signal</keyword>
<dbReference type="Proteomes" id="UP001367030">
    <property type="component" value="Unassembled WGS sequence"/>
</dbReference>
<gene>
    <name evidence="2" type="ORF">WKW79_14625</name>
</gene>
<proteinExistence type="predicted"/>
<evidence type="ECO:0000256" key="1">
    <source>
        <dbReference type="SAM" id="SignalP"/>
    </source>
</evidence>
<feature type="chain" id="PRO_5046631146" description="DUF4156 domain-containing protein" evidence="1">
    <location>
        <begin position="19"/>
        <end position="87"/>
    </location>
</feature>
<name>A0ABU8X9L2_9BURK</name>
<sequence length="87" mass="9175">MRLILLAGVVAVSACTTATPVQPVGKDRFMLASTVRGGLTTDGQIKAELLDRARAFCGKKEMVLESSSSGGSQGWTPQTAEVLFKCE</sequence>
<organism evidence="2 3">
    <name type="scientific">Variovorax robiniae</name>
    <dbReference type="NCBI Taxonomy" id="1836199"/>
    <lineage>
        <taxon>Bacteria</taxon>
        <taxon>Pseudomonadati</taxon>
        <taxon>Pseudomonadota</taxon>
        <taxon>Betaproteobacteria</taxon>
        <taxon>Burkholderiales</taxon>
        <taxon>Comamonadaceae</taxon>
        <taxon>Variovorax</taxon>
    </lineage>
</organism>